<dbReference type="PANTHER" id="PTHR30136">
    <property type="entry name" value="HELIX-TURN-HELIX TRANSCRIPTIONAL REGULATOR, ICLR FAMILY"/>
    <property type="match status" value="1"/>
</dbReference>
<comment type="caution">
    <text evidence="6">The sequence shown here is derived from an EMBL/GenBank/DDBJ whole genome shotgun (WGS) entry which is preliminary data.</text>
</comment>
<dbReference type="Pfam" id="PF09339">
    <property type="entry name" value="HTH_IclR"/>
    <property type="match status" value="1"/>
</dbReference>
<evidence type="ECO:0000313" key="6">
    <source>
        <dbReference type="EMBL" id="KIX11532.1"/>
    </source>
</evidence>
<dbReference type="InterPro" id="IPR050707">
    <property type="entry name" value="HTH_MetabolicPath_Reg"/>
</dbReference>
<name>A0A0D2G9M5_9BACT</name>
<dbReference type="SUPFAM" id="SSF55781">
    <property type="entry name" value="GAF domain-like"/>
    <property type="match status" value="1"/>
</dbReference>
<dbReference type="EMBL" id="AZAC01000056">
    <property type="protein sequence ID" value="KIX11532.1"/>
    <property type="molecule type" value="Genomic_DNA"/>
</dbReference>
<evidence type="ECO:0008006" key="8">
    <source>
        <dbReference type="Google" id="ProtNLM"/>
    </source>
</evidence>
<dbReference type="Gene3D" id="1.10.10.10">
    <property type="entry name" value="Winged helix-like DNA-binding domain superfamily/Winged helix DNA-binding domain"/>
    <property type="match status" value="1"/>
</dbReference>
<sequence length="256" mass="28057">MANQSIKRAVLILKSFTYAQPSWQVSKLAKQVDLPVTTVHGLMQTLEEEGFLEQDPQTRSYSLGQMMNIMGAVQRSTLELNQKAEVPINYLAKQTGLEGRVGVFYNDAVVLTFNTGHLASTMGIAYTGPIKPTFCSAMGRAILAYMTEEEVDAHLKRVQLVSYTPKTETDPQAIRRELAKTRERGYSLELQEVALHQEAVGAPVFGPGGVPVGAICLLGEPRKISGADLEGLGQAVMNTADHISTYLGFRKLPVFR</sequence>
<evidence type="ECO:0000259" key="4">
    <source>
        <dbReference type="PROSITE" id="PS51077"/>
    </source>
</evidence>
<dbReference type="SUPFAM" id="SSF46785">
    <property type="entry name" value="Winged helix' DNA-binding domain"/>
    <property type="match status" value="1"/>
</dbReference>
<dbReference type="AlphaFoldDB" id="A0A0D2G9M5"/>
<keyword evidence="1" id="KW-0805">Transcription regulation</keyword>
<proteinExistence type="predicted"/>
<dbReference type="Pfam" id="PF01614">
    <property type="entry name" value="IclR_C"/>
    <property type="match status" value="1"/>
</dbReference>
<reference evidence="6 7" key="1">
    <citation type="submission" date="2013-11" db="EMBL/GenBank/DDBJ databases">
        <title>Metagenomic analysis of a methanogenic consortium involved in long chain n-alkane degradation.</title>
        <authorList>
            <person name="Davidova I.A."/>
            <person name="Callaghan A.V."/>
            <person name="Wawrik B."/>
            <person name="Pruitt S."/>
            <person name="Marks C."/>
            <person name="Duncan K.E."/>
            <person name="Suflita J.M."/>
        </authorList>
    </citation>
    <scope>NUCLEOTIDE SEQUENCE [LARGE SCALE GENOMIC DNA]</scope>
    <source>
        <strain evidence="6 7">SPR</strain>
    </source>
</reference>
<dbReference type="Proteomes" id="UP000032233">
    <property type="component" value="Unassembled WGS sequence"/>
</dbReference>
<dbReference type="InterPro" id="IPR005471">
    <property type="entry name" value="Tscrpt_reg_IclR_N"/>
</dbReference>
<organism evidence="6 7">
    <name type="scientific">Dethiosulfatarculus sandiegensis</name>
    <dbReference type="NCBI Taxonomy" id="1429043"/>
    <lineage>
        <taxon>Bacteria</taxon>
        <taxon>Pseudomonadati</taxon>
        <taxon>Thermodesulfobacteriota</taxon>
        <taxon>Desulfarculia</taxon>
        <taxon>Desulfarculales</taxon>
        <taxon>Desulfarculaceae</taxon>
        <taxon>Dethiosulfatarculus</taxon>
    </lineage>
</organism>
<dbReference type="PROSITE" id="PS51077">
    <property type="entry name" value="HTH_ICLR"/>
    <property type="match status" value="1"/>
</dbReference>
<keyword evidence="7" id="KW-1185">Reference proteome</keyword>
<dbReference type="InterPro" id="IPR036390">
    <property type="entry name" value="WH_DNA-bd_sf"/>
</dbReference>
<keyword evidence="3" id="KW-0804">Transcription</keyword>
<dbReference type="InterPro" id="IPR014757">
    <property type="entry name" value="Tscrpt_reg_IclR_C"/>
</dbReference>
<evidence type="ECO:0000313" key="7">
    <source>
        <dbReference type="Proteomes" id="UP000032233"/>
    </source>
</evidence>
<dbReference type="InterPro" id="IPR029016">
    <property type="entry name" value="GAF-like_dom_sf"/>
</dbReference>
<dbReference type="STRING" id="1429043.X474_23885"/>
<feature type="domain" description="HTH iclR-type" evidence="4">
    <location>
        <begin position="3"/>
        <end position="65"/>
    </location>
</feature>
<dbReference type="Gene3D" id="3.30.450.40">
    <property type="match status" value="1"/>
</dbReference>
<dbReference type="InterPro" id="IPR036388">
    <property type="entry name" value="WH-like_DNA-bd_sf"/>
</dbReference>
<accession>A0A0D2G9M5</accession>
<dbReference type="GO" id="GO:0003677">
    <property type="term" value="F:DNA binding"/>
    <property type="evidence" value="ECO:0007669"/>
    <property type="project" value="UniProtKB-KW"/>
</dbReference>
<dbReference type="RefSeq" id="WP_044351913.1">
    <property type="nucleotide sequence ID" value="NZ_AZAC01000056.1"/>
</dbReference>
<dbReference type="PANTHER" id="PTHR30136:SF35">
    <property type="entry name" value="HTH-TYPE TRANSCRIPTIONAL REGULATOR RV1719"/>
    <property type="match status" value="1"/>
</dbReference>
<evidence type="ECO:0000256" key="2">
    <source>
        <dbReference type="ARBA" id="ARBA00023125"/>
    </source>
</evidence>
<dbReference type="InParanoid" id="A0A0D2G9M5"/>
<dbReference type="GO" id="GO:0045892">
    <property type="term" value="P:negative regulation of DNA-templated transcription"/>
    <property type="evidence" value="ECO:0007669"/>
    <property type="project" value="TreeGrafter"/>
</dbReference>
<gene>
    <name evidence="6" type="ORF">X474_23885</name>
</gene>
<keyword evidence="2" id="KW-0238">DNA-binding</keyword>
<dbReference type="SMART" id="SM00346">
    <property type="entry name" value="HTH_ICLR"/>
    <property type="match status" value="1"/>
</dbReference>
<evidence type="ECO:0000256" key="3">
    <source>
        <dbReference type="ARBA" id="ARBA00023163"/>
    </source>
</evidence>
<protein>
    <recommendedName>
        <fullName evidence="8">IclR family transcriptional regulator</fullName>
    </recommendedName>
</protein>
<dbReference type="PROSITE" id="PS51078">
    <property type="entry name" value="ICLR_ED"/>
    <property type="match status" value="1"/>
</dbReference>
<dbReference type="GO" id="GO:0003700">
    <property type="term" value="F:DNA-binding transcription factor activity"/>
    <property type="evidence" value="ECO:0007669"/>
    <property type="project" value="TreeGrafter"/>
</dbReference>
<evidence type="ECO:0000256" key="1">
    <source>
        <dbReference type="ARBA" id="ARBA00023015"/>
    </source>
</evidence>
<feature type="domain" description="IclR-ED" evidence="5">
    <location>
        <begin position="66"/>
        <end position="249"/>
    </location>
</feature>
<evidence type="ECO:0000259" key="5">
    <source>
        <dbReference type="PROSITE" id="PS51078"/>
    </source>
</evidence>